<evidence type="ECO:0000313" key="2">
    <source>
        <dbReference type="Proteomes" id="UP000585272"/>
    </source>
</evidence>
<dbReference type="InterPro" id="IPR012347">
    <property type="entry name" value="Ferritin-like"/>
</dbReference>
<organism evidence="1 2">
    <name type="scientific">Conexibacter arvalis</name>
    <dbReference type="NCBI Taxonomy" id="912552"/>
    <lineage>
        <taxon>Bacteria</taxon>
        <taxon>Bacillati</taxon>
        <taxon>Actinomycetota</taxon>
        <taxon>Thermoleophilia</taxon>
        <taxon>Solirubrobacterales</taxon>
        <taxon>Conexibacteraceae</taxon>
        <taxon>Conexibacter</taxon>
    </lineage>
</organism>
<dbReference type="Proteomes" id="UP000585272">
    <property type="component" value="Unassembled WGS sequence"/>
</dbReference>
<keyword evidence="2" id="KW-1185">Reference proteome</keyword>
<dbReference type="Gene3D" id="1.20.1260.10">
    <property type="match status" value="1"/>
</dbReference>
<dbReference type="RefSeq" id="WP_183345880.1">
    <property type="nucleotide sequence ID" value="NZ_JACHNU010000012.1"/>
</dbReference>
<gene>
    <name evidence="1" type="ORF">BDZ31_004799</name>
</gene>
<comment type="caution">
    <text evidence="1">The sequence shown here is derived from an EMBL/GenBank/DDBJ whole genome shotgun (WGS) entry which is preliminary data.</text>
</comment>
<dbReference type="AlphaFoldDB" id="A0A840IMI7"/>
<evidence type="ECO:0000313" key="1">
    <source>
        <dbReference type="EMBL" id="MBB4665178.1"/>
    </source>
</evidence>
<accession>A0A840IMI7</accession>
<sequence>MADLTPLDEKLAEVLGLAQAAQLATGRVAAMEGADQFADELERMRSEAQETERRTDALIDGLDGKKTAIRDKARETKGEATEMMRTYLEGEQEALDGFEFLSMAEAGELCHWEIVETIAGRAGAAEVAELARWAVGVQRSHVETVRRASLGLAAEEAKEMAAA</sequence>
<reference evidence="1 2" key="1">
    <citation type="submission" date="2020-08" db="EMBL/GenBank/DDBJ databases">
        <title>Genomic Encyclopedia of Archaeal and Bacterial Type Strains, Phase II (KMG-II): from individual species to whole genera.</title>
        <authorList>
            <person name="Goeker M."/>
        </authorList>
    </citation>
    <scope>NUCLEOTIDE SEQUENCE [LARGE SCALE GENOMIC DNA]</scope>
    <source>
        <strain evidence="1 2">DSM 23288</strain>
    </source>
</reference>
<proteinExistence type="predicted"/>
<protein>
    <recommendedName>
        <fullName evidence="3">DUF892 family protein</fullName>
    </recommendedName>
</protein>
<evidence type="ECO:0008006" key="3">
    <source>
        <dbReference type="Google" id="ProtNLM"/>
    </source>
</evidence>
<name>A0A840IMI7_9ACTN</name>
<dbReference type="EMBL" id="JACHNU010000012">
    <property type="protein sequence ID" value="MBB4665178.1"/>
    <property type="molecule type" value="Genomic_DNA"/>
</dbReference>